<feature type="transmembrane region" description="Helical" evidence="1">
    <location>
        <begin position="7"/>
        <end position="26"/>
    </location>
</feature>
<sequence>MNVYNKKYFILMPLMLIIGLLLFFFLPASQRPYVLLVPIVFWLIYYTWIFIERKQKEKIIIGCIEVTGSREC</sequence>
<dbReference type="Proteomes" id="UP000076967">
    <property type="component" value="Unassembled WGS sequence"/>
</dbReference>
<name>A0A162MBZ0_9BACL</name>
<proteinExistence type="predicted"/>
<accession>A0A162MBZ0</accession>
<protein>
    <submittedName>
        <fullName evidence="2">Uncharacterized protein</fullName>
    </submittedName>
</protein>
<organism evidence="2 3">
    <name type="scientific">Paenibacillus glacialis</name>
    <dbReference type="NCBI Taxonomy" id="494026"/>
    <lineage>
        <taxon>Bacteria</taxon>
        <taxon>Bacillati</taxon>
        <taxon>Bacillota</taxon>
        <taxon>Bacilli</taxon>
        <taxon>Bacillales</taxon>
        <taxon>Paenibacillaceae</taxon>
        <taxon>Paenibacillus</taxon>
    </lineage>
</organism>
<keyword evidence="1" id="KW-0812">Transmembrane</keyword>
<dbReference type="EMBL" id="LVJH01000026">
    <property type="protein sequence ID" value="OAB41863.1"/>
    <property type="molecule type" value="Genomic_DNA"/>
</dbReference>
<keyword evidence="1" id="KW-1133">Transmembrane helix</keyword>
<evidence type="ECO:0000313" key="2">
    <source>
        <dbReference type="EMBL" id="OAB41863.1"/>
    </source>
</evidence>
<evidence type="ECO:0000256" key="1">
    <source>
        <dbReference type="SAM" id="Phobius"/>
    </source>
</evidence>
<keyword evidence="1" id="KW-0472">Membrane</keyword>
<dbReference type="AlphaFoldDB" id="A0A162MBZ0"/>
<feature type="transmembrane region" description="Helical" evidence="1">
    <location>
        <begin position="32"/>
        <end position="51"/>
    </location>
</feature>
<evidence type="ECO:0000313" key="3">
    <source>
        <dbReference type="Proteomes" id="UP000076967"/>
    </source>
</evidence>
<reference evidence="2 3" key="1">
    <citation type="submission" date="2016-03" db="EMBL/GenBank/DDBJ databases">
        <title>Draft genome sequence of Paenibacillus glacialis DSM 22343.</title>
        <authorList>
            <person name="Shin S.-K."/>
            <person name="Yi H."/>
        </authorList>
    </citation>
    <scope>NUCLEOTIDE SEQUENCE [LARGE SCALE GENOMIC DNA]</scope>
    <source>
        <strain evidence="2 3">DSM 22343</strain>
    </source>
</reference>
<keyword evidence="3" id="KW-1185">Reference proteome</keyword>
<comment type="caution">
    <text evidence="2">The sequence shown here is derived from an EMBL/GenBank/DDBJ whole genome shotgun (WGS) entry which is preliminary data.</text>
</comment>
<gene>
    <name evidence="2" type="ORF">PGLA_14800</name>
</gene>